<proteinExistence type="inferred from homology"/>
<dbReference type="AlphaFoldDB" id="A0A1N7IWL4"/>
<dbReference type="PANTHER" id="PTHR44196">
    <property type="entry name" value="DEHYDROGENASE/REDUCTASE SDR FAMILY MEMBER 7B"/>
    <property type="match status" value="1"/>
</dbReference>
<dbReference type="Proteomes" id="UP000185999">
    <property type="component" value="Unassembled WGS sequence"/>
</dbReference>
<dbReference type="STRING" id="619304.SAMN05421760_101238"/>
<dbReference type="InterPro" id="IPR036291">
    <property type="entry name" value="NAD(P)-bd_dom_sf"/>
</dbReference>
<evidence type="ECO:0000256" key="3">
    <source>
        <dbReference type="SAM" id="MobiDB-lite"/>
    </source>
</evidence>
<protein>
    <submittedName>
        <fullName evidence="4">Short-chain dehydrogenase</fullName>
    </submittedName>
</protein>
<organism evidence="4 5">
    <name type="scientific">Neptunomonas antarctica</name>
    <dbReference type="NCBI Taxonomy" id="619304"/>
    <lineage>
        <taxon>Bacteria</taxon>
        <taxon>Pseudomonadati</taxon>
        <taxon>Pseudomonadota</taxon>
        <taxon>Gammaproteobacteria</taxon>
        <taxon>Oceanospirillales</taxon>
        <taxon>Oceanospirillaceae</taxon>
        <taxon>Neptunomonas</taxon>
    </lineage>
</organism>
<dbReference type="RefSeq" id="WP_238377157.1">
    <property type="nucleotide sequence ID" value="NZ_FTOE01000001.1"/>
</dbReference>
<dbReference type="SUPFAM" id="SSF51735">
    <property type="entry name" value="NAD(P)-binding Rossmann-fold domains"/>
    <property type="match status" value="1"/>
</dbReference>
<evidence type="ECO:0000256" key="2">
    <source>
        <dbReference type="ARBA" id="ARBA00023002"/>
    </source>
</evidence>
<reference evidence="5" key="1">
    <citation type="submission" date="2017-01" db="EMBL/GenBank/DDBJ databases">
        <authorList>
            <person name="Varghese N."/>
            <person name="Submissions S."/>
        </authorList>
    </citation>
    <scope>NUCLEOTIDE SEQUENCE [LARGE SCALE GENOMIC DNA]</scope>
    <source>
        <strain evidence="5">DSM 22306</strain>
    </source>
</reference>
<dbReference type="InterPro" id="IPR002347">
    <property type="entry name" value="SDR_fam"/>
</dbReference>
<dbReference type="PANTHER" id="PTHR44196:SF1">
    <property type="entry name" value="DEHYDROGENASE_REDUCTASE SDR FAMILY MEMBER 7B"/>
    <property type="match status" value="1"/>
</dbReference>
<dbReference type="Gene3D" id="3.40.50.720">
    <property type="entry name" value="NAD(P)-binding Rossmann-like Domain"/>
    <property type="match status" value="1"/>
</dbReference>
<accession>A0A1N7IWL4</accession>
<gene>
    <name evidence="4" type="ORF">SAMN05421760_101238</name>
</gene>
<name>A0A1N7IWL4_9GAMM</name>
<keyword evidence="5" id="KW-1185">Reference proteome</keyword>
<feature type="region of interest" description="Disordered" evidence="3">
    <location>
        <begin position="1"/>
        <end position="27"/>
    </location>
</feature>
<comment type="similarity">
    <text evidence="1">Belongs to the short-chain dehydrogenases/reductases (SDR) family.</text>
</comment>
<dbReference type="EMBL" id="FTOE01000001">
    <property type="protein sequence ID" value="SIS41478.1"/>
    <property type="molecule type" value="Genomic_DNA"/>
</dbReference>
<dbReference type="PRINTS" id="PR00081">
    <property type="entry name" value="GDHRDH"/>
</dbReference>
<dbReference type="Pfam" id="PF00106">
    <property type="entry name" value="adh_short"/>
    <property type="match status" value="1"/>
</dbReference>
<evidence type="ECO:0000313" key="4">
    <source>
        <dbReference type="EMBL" id="SIS41478.1"/>
    </source>
</evidence>
<keyword evidence="2" id="KW-0560">Oxidoreductase</keyword>
<dbReference type="GO" id="GO:0016020">
    <property type="term" value="C:membrane"/>
    <property type="evidence" value="ECO:0007669"/>
    <property type="project" value="TreeGrafter"/>
</dbReference>
<evidence type="ECO:0000313" key="5">
    <source>
        <dbReference type="Proteomes" id="UP000185999"/>
    </source>
</evidence>
<sequence>MFSVNAGQNNIPVANEQSQSTTQSKGNNTMNVKKTIWITGASQGLGAALALEYTRQGYRVFASARNATALLELEKKTASYAGVLLPLPLDITDITAVAQAVATITQQGTQPIAKAILNAGTHISQPIKGYNSEDLRTLVELNLMGTVYCIEALLPFMLPRHSGMIAIVASLAGYSGLPNASGYGATKAALINLAESLKLDLEQEGVDIRLINPGFIKTPLTDKNTFPMPSIITATQAATIIAKGLESKSFEIRFPTRFASVMALLKHLPYSLYFPLVRRLTGVKHESQ</sequence>
<dbReference type="GO" id="GO:0016491">
    <property type="term" value="F:oxidoreductase activity"/>
    <property type="evidence" value="ECO:0007669"/>
    <property type="project" value="UniProtKB-KW"/>
</dbReference>
<evidence type="ECO:0000256" key="1">
    <source>
        <dbReference type="ARBA" id="ARBA00006484"/>
    </source>
</evidence>